<keyword evidence="4" id="KW-1003">Cell membrane</keyword>
<feature type="non-terminal residue" evidence="9">
    <location>
        <position position="106"/>
    </location>
</feature>
<proteinExistence type="inferred from homology"/>
<dbReference type="Proteomes" id="UP001289066">
    <property type="component" value="Unassembled WGS sequence"/>
</dbReference>
<reference evidence="9" key="1">
    <citation type="submission" date="2019-11" db="EMBL/GenBank/DDBJ databases">
        <title>Characterization of Clostridium perfringens isolates from swine manure treated agricultural soils.</title>
        <authorList>
            <person name="Wushke S.T."/>
        </authorList>
    </citation>
    <scope>NUCLEOTIDE SEQUENCE</scope>
    <source>
        <strain evidence="9">X15</strain>
    </source>
</reference>
<dbReference type="GO" id="GO:0005886">
    <property type="term" value="C:plasma membrane"/>
    <property type="evidence" value="ECO:0007669"/>
    <property type="project" value="UniProtKB-SubCell"/>
</dbReference>
<evidence type="ECO:0000256" key="5">
    <source>
        <dbReference type="ARBA" id="ARBA00022692"/>
    </source>
</evidence>
<keyword evidence="5 8" id="KW-0812">Transmembrane</keyword>
<dbReference type="EMBL" id="WNVG01000777">
    <property type="protein sequence ID" value="MDZ5034660.1"/>
    <property type="molecule type" value="Genomic_DNA"/>
</dbReference>
<gene>
    <name evidence="9" type="ORF">GNF81_18365</name>
</gene>
<sequence>MSKAKKTNENFAASPFIVWSALFIVIPLLIVLFFGFTITTPDGNYAFSLENFTRLLQPQYIKVFTRSLWLALLSTLWCLILGYPVAYIISKMKPSRASILIMLFIV</sequence>
<evidence type="ECO:0000256" key="3">
    <source>
        <dbReference type="ARBA" id="ARBA00022448"/>
    </source>
</evidence>
<dbReference type="PANTHER" id="PTHR42929:SF1">
    <property type="entry name" value="INNER MEMBRANE ABC TRANSPORTER PERMEASE PROTEIN YDCU-RELATED"/>
    <property type="match status" value="1"/>
</dbReference>
<keyword evidence="3" id="KW-0813">Transport</keyword>
<evidence type="ECO:0000256" key="4">
    <source>
        <dbReference type="ARBA" id="ARBA00022475"/>
    </source>
</evidence>
<comment type="similarity">
    <text evidence="2">Belongs to the binding-protein-dependent transport system permease family. CysTW subfamily.</text>
</comment>
<evidence type="ECO:0000313" key="10">
    <source>
        <dbReference type="Proteomes" id="UP001289066"/>
    </source>
</evidence>
<evidence type="ECO:0000256" key="2">
    <source>
        <dbReference type="ARBA" id="ARBA00007069"/>
    </source>
</evidence>
<organism evidence="9 10">
    <name type="scientific">Clostridium perfringens</name>
    <dbReference type="NCBI Taxonomy" id="1502"/>
    <lineage>
        <taxon>Bacteria</taxon>
        <taxon>Bacillati</taxon>
        <taxon>Bacillota</taxon>
        <taxon>Clostridia</taxon>
        <taxon>Eubacteriales</taxon>
        <taxon>Clostridiaceae</taxon>
        <taxon>Clostridium</taxon>
    </lineage>
</organism>
<evidence type="ECO:0000256" key="1">
    <source>
        <dbReference type="ARBA" id="ARBA00004651"/>
    </source>
</evidence>
<keyword evidence="6 8" id="KW-1133">Transmembrane helix</keyword>
<evidence type="ECO:0000256" key="8">
    <source>
        <dbReference type="SAM" id="Phobius"/>
    </source>
</evidence>
<evidence type="ECO:0000313" key="9">
    <source>
        <dbReference type="EMBL" id="MDZ5034660.1"/>
    </source>
</evidence>
<comment type="subcellular location">
    <subcellularLocation>
        <location evidence="1">Cell membrane</location>
        <topology evidence="1">Multi-pass membrane protein</topology>
    </subcellularLocation>
</comment>
<evidence type="ECO:0000256" key="7">
    <source>
        <dbReference type="ARBA" id="ARBA00023136"/>
    </source>
</evidence>
<dbReference type="InterPro" id="IPR035906">
    <property type="entry name" value="MetI-like_sf"/>
</dbReference>
<keyword evidence="7 8" id="KW-0472">Membrane</keyword>
<evidence type="ECO:0000256" key="6">
    <source>
        <dbReference type="ARBA" id="ARBA00022989"/>
    </source>
</evidence>
<dbReference type="SUPFAM" id="SSF161098">
    <property type="entry name" value="MetI-like"/>
    <property type="match status" value="1"/>
</dbReference>
<protein>
    <submittedName>
        <fullName evidence="9">ABC transporter permease</fullName>
    </submittedName>
</protein>
<dbReference type="PANTHER" id="PTHR42929">
    <property type="entry name" value="INNER MEMBRANE ABC TRANSPORTER PERMEASE PROTEIN YDCU-RELATED-RELATED"/>
    <property type="match status" value="1"/>
</dbReference>
<name>A0AAW9J065_CLOPF</name>
<accession>A0AAW9J065</accession>
<feature type="transmembrane region" description="Helical" evidence="8">
    <location>
        <begin position="12"/>
        <end position="38"/>
    </location>
</feature>
<dbReference type="Gene3D" id="1.10.3720.10">
    <property type="entry name" value="MetI-like"/>
    <property type="match status" value="1"/>
</dbReference>
<feature type="transmembrane region" description="Helical" evidence="8">
    <location>
        <begin position="68"/>
        <end position="89"/>
    </location>
</feature>
<comment type="caution">
    <text evidence="9">The sequence shown here is derived from an EMBL/GenBank/DDBJ whole genome shotgun (WGS) entry which is preliminary data.</text>
</comment>
<dbReference type="AlphaFoldDB" id="A0AAW9J065"/>